<dbReference type="SUPFAM" id="SSF141371">
    <property type="entry name" value="PilZ domain-like"/>
    <property type="match status" value="1"/>
</dbReference>
<evidence type="ECO:0000313" key="3">
    <source>
        <dbReference type="Proteomes" id="UP000575068"/>
    </source>
</evidence>
<keyword evidence="3" id="KW-1185">Reference proteome</keyword>
<evidence type="ECO:0000259" key="1">
    <source>
        <dbReference type="Pfam" id="PF07238"/>
    </source>
</evidence>
<accession>A0A840HSJ7</accession>
<reference evidence="2 3" key="1">
    <citation type="submission" date="2020-08" db="EMBL/GenBank/DDBJ databases">
        <title>Genomic Encyclopedia of Type Strains, Phase IV (KMG-IV): sequencing the most valuable type-strain genomes for metagenomic binning, comparative biology and taxonomic classification.</title>
        <authorList>
            <person name="Goeker M."/>
        </authorList>
    </citation>
    <scope>NUCLEOTIDE SEQUENCE [LARGE SCALE GENOMIC DNA]</scope>
    <source>
        <strain evidence="2 3">DSM 7465</strain>
    </source>
</reference>
<dbReference type="Pfam" id="PF07238">
    <property type="entry name" value="PilZ"/>
    <property type="match status" value="1"/>
</dbReference>
<dbReference type="EMBL" id="JACHOV010000002">
    <property type="protein sequence ID" value="MBB4640484.1"/>
    <property type="molecule type" value="Genomic_DNA"/>
</dbReference>
<dbReference type="Proteomes" id="UP000575068">
    <property type="component" value="Unassembled WGS sequence"/>
</dbReference>
<dbReference type="InterPro" id="IPR009875">
    <property type="entry name" value="PilZ_domain"/>
</dbReference>
<dbReference type="RefSeq" id="WP_246414418.1">
    <property type="nucleotide sequence ID" value="NZ_JACHOV010000002.1"/>
</dbReference>
<protein>
    <recommendedName>
        <fullName evidence="1">PilZ domain-containing protein</fullName>
    </recommendedName>
</protein>
<proteinExistence type="predicted"/>
<feature type="domain" description="PilZ" evidence="1">
    <location>
        <begin position="16"/>
        <end position="104"/>
    </location>
</feature>
<comment type="caution">
    <text evidence="2">The sequence shown here is derived from an EMBL/GenBank/DDBJ whole genome shotgun (WGS) entry which is preliminary data.</text>
</comment>
<gene>
    <name evidence="2" type="ORF">HNQ99_000772</name>
</gene>
<name>A0A840HSJ7_9SPHN</name>
<dbReference type="GO" id="GO:0035438">
    <property type="term" value="F:cyclic-di-GMP binding"/>
    <property type="evidence" value="ECO:0007669"/>
    <property type="project" value="InterPro"/>
</dbReference>
<sequence>MGYMVAQSFPLPETPDRSYDRHNLLISVKLRRPGESWFKARLANLSPTGFRVQSFAKLEIDSTIYVMLPGFDGRKAKVVWTREHEAGCQFERPLHPAIFDHVVRMSRLRGGAEIG</sequence>
<evidence type="ECO:0000313" key="2">
    <source>
        <dbReference type="EMBL" id="MBB4640484.1"/>
    </source>
</evidence>
<organism evidence="2 3">
    <name type="scientific">Rhizorhapis suberifaciens</name>
    <name type="common">corky root of lettuce</name>
    <dbReference type="NCBI Taxonomy" id="13656"/>
    <lineage>
        <taxon>Bacteria</taxon>
        <taxon>Pseudomonadati</taxon>
        <taxon>Pseudomonadota</taxon>
        <taxon>Alphaproteobacteria</taxon>
        <taxon>Sphingomonadales</taxon>
        <taxon>Sphingomonadaceae</taxon>
        <taxon>Rhizorhapis</taxon>
    </lineage>
</organism>
<dbReference type="AlphaFoldDB" id="A0A840HSJ7"/>